<dbReference type="GO" id="GO:0043565">
    <property type="term" value="F:sequence-specific DNA binding"/>
    <property type="evidence" value="ECO:0007669"/>
    <property type="project" value="TreeGrafter"/>
</dbReference>
<dbReference type="PROSITE" id="PS50931">
    <property type="entry name" value="HTH_LYSR"/>
    <property type="match status" value="1"/>
</dbReference>
<dbReference type="InterPro" id="IPR036388">
    <property type="entry name" value="WH-like_DNA-bd_sf"/>
</dbReference>
<keyword evidence="5" id="KW-0472">Membrane</keyword>
<evidence type="ECO:0000313" key="7">
    <source>
        <dbReference type="EMBL" id="QDZ12845.1"/>
    </source>
</evidence>
<dbReference type="SUPFAM" id="SSF53850">
    <property type="entry name" value="Periplasmic binding protein-like II"/>
    <property type="match status" value="1"/>
</dbReference>
<dbReference type="InterPro" id="IPR036390">
    <property type="entry name" value="WH_DNA-bd_sf"/>
</dbReference>
<evidence type="ECO:0000256" key="3">
    <source>
        <dbReference type="ARBA" id="ARBA00023125"/>
    </source>
</evidence>
<accession>A0A5B8LZ88</accession>
<dbReference type="Gene3D" id="3.40.190.10">
    <property type="entry name" value="Periplasmic binding protein-like II"/>
    <property type="match status" value="2"/>
</dbReference>
<evidence type="ECO:0000259" key="6">
    <source>
        <dbReference type="PROSITE" id="PS50931"/>
    </source>
</evidence>
<sequence>MLRPAGSRRWLRIIGSSRHPPLMPLWVVLPGRIGLRLRAKKAFFLHTIEFFSIIVYLSVKAFTGRNGKVIERSGRILPPMTALPVFEAVGRRLSVAKAAEELHLTPGAVSRQVNNLETFLGIKLFERAHRRMAFTAAGEAYWAKIHAALGEVREATRTVSADADRGPLIIAAPRMFLQKYVMPTLGGLYARHPDMAVNFVASADNIVAPDGAIAISPKPKPGFIIDILADADLSPVCSPAYLKEAPPLRTPDDLEHHTLLRSAEYVRNWERWLGERAQRVFSVARCIDFESPGLELTGAAEGLGIAIVRLSLVREEIASGRLIALFTEETVHEHYTFMFAELKLRSARFRNFRTWLRDTVRVH</sequence>
<evidence type="ECO:0000256" key="4">
    <source>
        <dbReference type="ARBA" id="ARBA00023163"/>
    </source>
</evidence>
<dbReference type="GO" id="GO:0006351">
    <property type="term" value="P:DNA-templated transcription"/>
    <property type="evidence" value="ECO:0007669"/>
    <property type="project" value="TreeGrafter"/>
</dbReference>
<keyword evidence="4" id="KW-0804">Transcription</keyword>
<feature type="domain" description="HTH lysR-type" evidence="6">
    <location>
        <begin position="78"/>
        <end position="135"/>
    </location>
</feature>
<keyword evidence="8" id="KW-1185">Reference proteome</keyword>
<name>A0A5B8LZ88_9HYPH</name>
<evidence type="ECO:0000256" key="2">
    <source>
        <dbReference type="ARBA" id="ARBA00023015"/>
    </source>
</evidence>
<evidence type="ECO:0000256" key="5">
    <source>
        <dbReference type="SAM" id="Phobius"/>
    </source>
</evidence>
<evidence type="ECO:0000313" key="8">
    <source>
        <dbReference type="Proteomes" id="UP000315364"/>
    </source>
</evidence>
<keyword evidence="5" id="KW-1133">Transmembrane helix</keyword>
<dbReference type="EMBL" id="CP042304">
    <property type="protein sequence ID" value="QDZ12845.1"/>
    <property type="molecule type" value="Genomic_DNA"/>
</dbReference>
<evidence type="ECO:0000256" key="1">
    <source>
        <dbReference type="ARBA" id="ARBA00009437"/>
    </source>
</evidence>
<dbReference type="GO" id="GO:0003700">
    <property type="term" value="F:DNA-binding transcription factor activity"/>
    <property type="evidence" value="ECO:0007669"/>
    <property type="project" value="InterPro"/>
</dbReference>
<keyword evidence="2" id="KW-0805">Transcription regulation</keyword>
<dbReference type="PRINTS" id="PR00039">
    <property type="entry name" value="HTHLYSR"/>
</dbReference>
<dbReference type="KEGG" id="dea:FPZ08_20110"/>
<comment type="similarity">
    <text evidence="1">Belongs to the LysR transcriptional regulatory family.</text>
</comment>
<dbReference type="InterPro" id="IPR058163">
    <property type="entry name" value="LysR-type_TF_proteobact-type"/>
</dbReference>
<gene>
    <name evidence="7" type="ORF">FPZ08_20110</name>
</gene>
<dbReference type="PANTHER" id="PTHR30537">
    <property type="entry name" value="HTH-TYPE TRANSCRIPTIONAL REGULATOR"/>
    <property type="match status" value="1"/>
</dbReference>
<reference evidence="7 8" key="1">
    <citation type="submission" date="2019-07" db="EMBL/GenBank/DDBJ databases">
        <title>Full genome sequence of Devosia sp. Gsoil 520.</title>
        <authorList>
            <person name="Im W.-T."/>
        </authorList>
    </citation>
    <scope>NUCLEOTIDE SEQUENCE [LARGE SCALE GENOMIC DNA]</scope>
    <source>
        <strain evidence="7 8">Gsoil 520</strain>
    </source>
</reference>
<keyword evidence="5" id="KW-0812">Transmembrane</keyword>
<dbReference type="PANTHER" id="PTHR30537:SF74">
    <property type="entry name" value="HTH-TYPE TRANSCRIPTIONAL REGULATOR TRPI"/>
    <property type="match status" value="1"/>
</dbReference>
<dbReference type="AlphaFoldDB" id="A0A5B8LZ88"/>
<dbReference type="SUPFAM" id="SSF46785">
    <property type="entry name" value="Winged helix' DNA-binding domain"/>
    <property type="match status" value="1"/>
</dbReference>
<proteinExistence type="inferred from homology"/>
<protein>
    <submittedName>
        <fullName evidence="7">LysR family transcriptional regulator</fullName>
    </submittedName>
</protein>
<dbReference type="FunFam" id="1.10.10.10:FF:000001">
    <property type="entry name" value="LysR family transcriptional regulator"/>
    <property type="match status" value="1"/>
</dbReference>
<keyword evidence="3" id="KW-0238">DNA-binding</keyword>
<dbReference type="OrthoDB" id="8479357at2"/>
<organism evidence="7 8">
    <name type="scientific">Devosia ginsengisoli</name>
    <dbReference type="NCBI Taxonomy" id="400770"/>
    <lineage>
        <taxon>Bacteria</taxon>
        <taxon>Pseudomonadati</taxon>
        <taxon>Pseudomonadota</taxon>
        <taxon>Alphaproteobacteria</taxon>
        <taxon>Hyphomicrobiales</taxon>
        <taxon>Devosiaceae</taxon>
        <taxon>Devosia</taxon>
    </lineage>
</organism>
<dbReference type="Proteomes" id="UP000315364">
    <property type="component" value="Chromosome"/>
</dbReference>
<feature type="transmembrane region" description="Helical" evidence="5">
    <location>
        <begin position="42"/>
        <end position="59"/>
    </location>
</feature>
<dbReference type="Gene3D" id="1.10.10.10">
    <property type="entry name" value="Winged helix-like DNA-binding domain superfamily/Winged helix DNA-binding domain"/>
    <property type="match status" value="1"/>
</dbReference>
<dbReference type="InterPro" id="IPR005119">
    <property type="entry name" value="LysR_subst-bd"/>
</dbReference>
<dbReference type="Pfam" id="PF00126">
    <property type="entry name" value="HTH_1"/>
    <property type="match status" value="1"/>
</dbReference>
<dbReference type="InterPro" id="IPR000847">
    <property type="entry name" value="LysR_HTH_N"/>
</dbReference>
<dbReference type="Pfam" id="PF03466">
    <property type="entry name" value="LysR_substrate"/>
    <property type="match status" value="1"/>
</dbReference>